<proteinExistence type="predicted"/>
<accession>A0A1E4RJL8</accession>
<dbReference type="AlphaFoldDB" id="A0A1E4RJL8"/>
<feature type="compositionally biased region" description="Low complexity" evidence="1">
    <location>
        <begin position="224"/>
        <end position="266"/>
    </location>
</feature>
<evidence type="ECO:0000313" key="3">
    <source>
        <dbReference type="Proteomes" id="UP000095085"/>
    </source>
</evidence>
<feature type="compositionally biased region" description="Low complexity" evidence="1">
    <location>
        <begin position="52"/>
        <end position="72"/>
    </location>
</feature>
<evidence type="ECO:0000256" key="1">
    <source>
        <dbReference type="SAM" id="MobiDB-lite"/>
    </source>
</evidence>
<dbReference type="OrthoDB" id="4096882at2759"/>
<evidence type="ECO:0000313" key="2">
    <source>
        <dbReference type="EMBL" id="ODV67468.1"/>
    </source>
</evidence>
<keyword evidence="3" id="KW-1185">Reference proteome</keyword>
<feature type="compositionally biased region" description="Low complexity" evidence="1">
    <location>
        <begin position="409"/>
        <end position="421"/>
    </location>
</feature>
<feature type="compositionally biased region" description="Polar residues" evidence="1">
    <location>
        <begin position="189"/>
        <end position="198"/>
    </location>
</feature>
<gene>
    <name evidence="2" type="ORF">HYPBUDRAFT_10678</name>
</gene>
<dbReference type="RefSeq" id="XP_020076535.1">
    <property type="nucleotide sequence ID" value="XM_020218508.1"/>
</dbReference>
<dbReference type="GeneID" id="30993058"/>
<feature type="region of interest" description="Disordered" evidence="1">
    <location>
        <begin position="189"/>
        <end position="277"/>
    </location>
</feature>
<organism evidence="2 3">
    <name type="scientific">Hyphopichia burtonii NRRL Y-1933</name>
    <dbReference type="NCBI Taxonomy" id="984485"/>
    <lineage>
        <taxon>Eukaryota</taxon>
        <taxon>Fungi</taxon>
        <taxon>Dikarya</taxon>
        <taxon>Ascomycota</taxon>
        <taxon>Saccharomycotina</taxon>
        <taxon>Pichiomycetes</taxon>
        <taxon>Debaryomycetaceae</taxon>
        <taxon>Hyphopichia</taxon>
    </lineage>
</organism>
<dbReference type="EMBL" id="KV454540">
    <property type="protein sequence ID" value="ODV67468.1"/>
    <property type="molecule type" value="Genomic_DNA"/>
</dbReference>
<sequence>MSSSSGFHAGVPPMNAHDRNSPLSSSEPISGSTSPHILKPQAVLSHKQRSLSMNSVTSNHSNSNHNRSMSIISLGSPRNSIVSIDDGIMRTTRNNSNTSLVSLLNNQFPVPHLPNHEFDNHSHNLHHGHNHTDLLFNSHSFNVPENYIIANRFRHQKNSSAILSDDDSESESSKVITLGKNSTQFNKDFSFNYNNAHPDSNKDSNQKTESAPSPLSLNVDAFANSLPRPNLLNHSSSSSSPTSTSSPKLPTTTPTNLNKKKNSPSTTPSPSPPKDKLKLLKKTKAPNPLNSKNLIQQSIYLKKKKIYSKDLQIELLSSANSPHNQNIDKHLDSKFIDIKRSPNSNSPLLPSSKYLILNSVSSNNQNNDQPVMNTLKQQNKLIVQLNRKWNKSIIENSNPPLHHSKAGPSSSTLKNSSTSITPVSPRKSRKRSRRDSFCTDEEDEIADAEDVPQDVSEVDKLIARNNCD</sequence>
<reference evidence="3" key="1">
    <citation type="submission" date="2016-05" db="EMBL/GenBank/DDBJ databases">
        <title>Comparative genomics of biotechnologically important yeasts.</title>
        <authorList>
            <consortium name="DOE Joint Genome Institute"/>
            <person name="Riley R."/>
            <person name="Haridas S."/>
            <person name="Wolfe K.H."/>
            <person name="Lopes M.R."/>
            <person name="Hittinger C.T."/>
            <person name="Goker M."/>
            <person name="Salamov A."/>
            <person name="Wisecaver J."/>
            <person name="Long T.M."/>
            <person name="Aerts A.L."/>
            <person name="Barry K."/>
            <person name="Choi C."/>
            <person name="Clum A."/>
            <person name="Coughlan A.Y."/>
            <person name="Deshpande S."/>
            <person name="Douglass A.P."/>
            <person name="Hanson S.J."/>
            <person name="Klenk H.-P."/>
            <person name="Labutti K."/>
            <person name="Lapidus A."/>
            <person name="Lindquist E."/>
            <person name="Lipzen A."/>
            <person name="Meier-Kolthoff J.P."/>
            <person name="Ohm R.A."/>
            <person name="Otillar R.P."/>
            <person name="Pangilinan J."/>
            <person name="Peng Y."/>
            <person name="Rokas A."/>
            <person name="Rosa C.A."/>
            <person name="Scheuner C."/>
            <person name="Sibirny A.A."/>
            <person name="Slot J.C."/>
            <person name="Stielow J.B."/>
            <person name="Sun H."/>
            <person name="Kurtzman C.P."/>
            <person name="Blackwell M."/>
            <person name="Grigoriev I.V."/>
            <person name="Jeffries T.W."/>
        </authorList>
    </citation>
    <scope>NUCLEOTIDE SEQUENCE [LARGE SCALE GENOMIC DNA]</scope>
    <source>
        <strain evidence="3">NRRL Y-1933</strain>
    </source>
</reference>
<feature type="compositionally biased region" description="Low complexity" evidence="1">
    <location>
        <begin position="21"/>
        <end position="35"/>
    </location>
</feature>
<feature type="region of interest" description="Disordered" evidence="1">
    <location>
        <begin position="394"/>
        <end position="455"/>
    </location>
</feature>
<feature type="compositionally biased region" description="Polar residues" evidence="1">
    <location>
        <begin position="207"/>
        <end position="216"/>
    </location>
</feature>
<feature type="compositionally biased region" description="Acidic residues" evidence="1">
    <location>
        <begin position="438"/>
        <end position="452"/>
    </location>
</feature>
<feature type="region of interest" description="Disordered" evidence="1">
    <location>
        <begin position="1"/>
        <end position="72"/>
    </location>
</feature>
<name>A0A1E4RJL8_9ASCO</name>
<protein>
    <submittedName>
        <fullName evidence="2">Uncharacterized protein</fullName>
    </submittedName>
</protein>
<dbReference type="Proteomes" id="UP000095085">
    <property type="component" value="Unassembled WGS sequence"/>
</dbReference>